<evidence type="ECO:0000256" key="2">
    <source>
        <dbReference type="ARBA" id="ARBA00023125"/>
    </source>
</evidence>
<dbReference type="SUPFAM" id="SSF56349">
    <property type="entry name" value="DNA breaking-rejoining enzymes"/>
    <property type="match status" value="1"/>
</dbReference>
<evidence type="ECO:0000259" key="4">
    <source>
        <dbReference type="Pfam" id="PF00589"/>
    </source>
</evidence>
<organism evidence="6 7">
    <name type="scientific">Bacteroides uniformis</name>
    <dbReference type="NCBI Taxonomy" id="820"/>
    <lineage>
        <taxon>Bacteria</taxon>
        <taxon>Pseudomonadati</taxon>
        <taxon>Bacteroidota</taxon>
        <taxon>Bacteroidia</taxon>
        <taxon>Bacteroidales</taxon>
        <taxon>Bacteroidaceae</taxon>
        <taxon>Bacteroides</taxon>
    </lineage>
</organism>
<keyword evidence="2" id="KW-0238">DNA-binding</keyword>
<dbReference type="Pfam" id="PF00589">
    <property type="entry name" value="Phage_integrase"/>
    <property type="match status" value="1"/>
</dbReference>
<dbReference type="InterPro" id="IPR013762">
    <property type="entry name" value="Integrase-like_cat_sf"/>
</dbReference>
<dbReference type="Pfam" id="PF13102">
    <property type="entry name" value="Phage_int_SAM_5"/>
    <property type="match status" value="1"/>
</dbReference>
<dbReference type="InterPro" id="IPR010998">
    <property type="entry name" value="Integrase_recombinase_N"/>
</dbReference>
<dbReference type="InterPro" id="IPR050090">
    <property type="entry name" value="Tyrosine_recombinase_XerCD"/>
</dbReference>
<feature type="domain" description="Tyr recombinase" evidence="4">
    <location>
        <begin position="157"/>
        <end position="294"/>
    </location>
</feature>
<dbReference type="GO" id="GO:0003677">
    <property type="term" value="F:DNA binding"/>
    <property type="evidence" value="ECO:0007669"/>
    <property type="project" value="UniProtKB-KW"/>
</dbReference>
<evidence type="ECO:0000313" key="7">
    <source>
        <dbReference type="Proteomes" id="UP000186549"/>
    </source>
</evidence>
<keyword evidence="3" id="KW-0233">DNA recombination</keyword>
<comment type="caution">
    <text evidence="6">The sequence shown here is derived from an EMBL/GenBank/DDBJ whole genome shotgun (WGS) entry which is preliminary data.</text>
</comment>
<proteinExistence type="inferred from homology"/>
<dbReference type="GO" id="GO:0015074">
    <property type="term" value="P:DNA integration"/>
    <property type="evidence" value="ECO:0007669"/>
    <property type="project" value="InterPro"/>
</dbReference>
<evidence type="ECO:0000256" key="1">
    <source>
        <dbReference type="ARBA" id="ARBA00008857"/>
    </source>
</evidence>
<accession>A0A1Q6IH22</accession>
<dbReference type="PANTHER" id="PTHR30349">
    <property type="entry name" value="PHAGE INTEGRASE-RELATED"/>
    <property type="match status" value="1"/>
</dbReference>
<name>A0A1Q6IH22_BACUN</name>
<dbReference type="EMBL" id="MNQU01000024">
    <property type="protein sequence ID" value="OKZ40123.1"/>
    <property type="molecule type" value="Genomic_DNA"/>
</dbReference>
<dbReference type="Gene3D" id="1.10.150.130">
    <property type="match status" value="1"/>
</dbReference>
<dbReference type="Proteomes" id="UP000186549">
    <property type="component" value="Unassembled WGS sequence"/>
</dbReference>
<sequence length="318" mass="36597">MNRNEITLQEMFSSVIGELREGGRWGTAHIYQSAVVNAFSAFTKWQPMPMRKLSPTVLKRFENFLRQRNCSWNTVSTYIKTVRSVYHRAVDRKYIRYVPRLFEHVYTGTRADRKKALEASDISSLVRETERSLQGGTLPNAQQKTRIFFVLMFMLRGIPFVDLAYLHKRDLQGNILSYRRRKTGRALTVSLTPEAMQMVRIIANKDKDSPYLFPILQSEEGSEAAYREYQSALRAFNQRLAVLRQCLGMQSALSSYAARHTWATMAYHCEIHPGIISEAMGHSSITVTETYLKPFSNRKIDEANQRVISFVRSGACTV</sequence>
<evidence type="ECO:0000313" key="6">
    <source>
        <dbReference type="EMBL" id="OKZ40123.1"/>
    </source>
</evidence>
<gene>
    <name evidence="6" type="ORF">BHV79_01155</name>
</gene>
<dbReference type="Gene3D" id="1.10.443.10">
    <property type="entry name" value="Intergrase catalytic core"/>
    <property type="match status" value="1"/>
</dbReference>
<comment type="similarity">
    <text evidence="1">Belongs to the 'phage' integrase family.</text>
</comment>
<reference evidence="6 7" key="1">
    <citation type="journal article" date="2016" name="Nat. Biotechnol.">
        <title>Measurement of bacterial replication rates in microbial communities.</title>
        <authorList>
            <person name="Brown C.T."/>
            <person name="Olm M.R."/>
            <person name="Thomas B.C."/>
            <person name="Banfield J.F."/>
        </authorList>
    </citation>
    <scope>NUCLEOTIDE SEQUENCE [LARGE SCALE GENOMIC DNA]</scope>
    <source>
        <strain evidence="6">45_41</strain>
    </source>
</reference>
<dbReference type="InterPro" id="IPR002104">
    <property type="entry name" value="Integrase_catalytic"/>
</dbReference>
<dbReference type="InterPro" id="IPR011010">
    <property type="entry name" value="DNA_brk_join_enz"/>
</dbReference>
<dbReference type="GO" id="GO:0006310">
    <property type="term" value="P:DNA recombination"/>
    <property type="evidence" value="ECO:0007669"/>
    <property type="project" value="UniProtKB-KW"/>
</dbReference>
<dbReference type="InterPro" id="IPR025269">
    <property type="entry name" value="SAM-like_dom"/>
</dbReference>
<evidence type="ECO:0000259" key="5">
    <source>
        <dbReference type="Pfam" id="PF13102"/>
    </source>
</evidence>
<evidence type="ECO:0000256" key="3">
    <source>
        <dbReference type="ARBA" id="ARBA00023172"/>
    </source>
</evidence>
<dbReference type="PANTHER" id="PTHR30349:SF64">
    <property type="entry name" value="PROPHAGE INTEGRASE INTD-RELATED"/>
    <property type="match status" value="1"/>
</dbReference>
<dbReference type="AlphaFoldDB" id="A0A1Q6IH22"/>
<feature type="domain" description="Phage integrase SAM-like" evidence="5">
    <location>
        <begin position="8"/>
        <end position="98"/>
    </location>
</feature>
<protein>
    <submittedName>
        <fullName evidence="6">Integrase</fullName>
    </submittedName>
</protein>